<keyword evidence="2 6" id="KW-0812">Transmembrane</keyword>
<dbReference type="Pfam" id="PF12519">
    <property type="entry name" value="MDM10"/>
    <property type="match status" value="2"/>
</dbReference>
<evidence type="ECO:0000256" key="3">
    <source>
        <dbReference type="ARBA" id="ARBA00022787"/>
    </source>
</evidence>
<keyword evidence="8" id="KW-1185">Reference proteome</keyword>
<name>A0A1E3P2L7_WICAA</name>
<dbReference type="PANTHER" id="PTHR28035:SF1">
    <property type="entry name" value="MITOCHONDRIAL DISTRIBUTION AND MORPHOLOGY PROTEIN 10"/>
    <property type="match status" value="1"/>
</dbReference>
<dbReference type="GeneID" id="30198891"/>
<dbReference type="GO" id="GO:0015914">
    <property type="term" value="P:phospholipid transport"/>
    <property type="evidence" value="ECO:0007669"/>
    <property type="project" value="TreeGrafter"/>
</dbReference>
<evidence type="ECO:0000256" key="2">
    <source>
        <dbReference type="ARBA" id="ARBA00022692"/>
    </source>
</evidence>
<dbReference type="Proteomes" id="UP000094112">
    <property type="component" value="Unassembled WGS sequence"/>
</dbReference>
<dbReference type="STRING" id="683960.A0A1E3P2L7"/>
<accession>A0A1E3P2L7</accession>
<dbReference type="OrthoDB" id="2103793at2759"/>
<dbReference type="InterPro" id="IPR027539">
    <property type="entry name" value="Mdm10"/>
</dbReference>
<evidence type="ECO:0000256" key="4">
    <source>
        <dbReference type="ARBA" id="ARBA00023128"/>
    </source>
</evidence>
<organism evidence="7 8">
    <name type="scientific">Wickerhamomyces anomalus (strain ATCC 58044 / CBS 1984 / NCYC 433 / NRRL Y-366-8)</name>
    <name type="common">Yeast</name>
    <name type="synonym">Hansenula anomala</name>
    <dbReference type="NCBI Taxonomy" id="683960"/>
    <lineage>
        <taxon>Eukaryota</taxon>
        <taxon>Fungi</taxon>
        <taxon>Dikarya</taxon>
        <taxon>Ascomycota</taxon>
        <taxon>Saccharomycotina</taxon>
        <taxon>Saccharomycetes</taxon>
        <taxon>Phaffomycetales</taxon>
        <taxon>Wickerhamomycetaceae</taxon>
        <taxon>Wickerhamomyces</taxon>
    </lineage>
</organism>
<dbReference type="GO" id="GO:0051654">
    <property type="term" value="P:establishment of mitochondrion localization"/>
    <property type="evidence" value="ECO:0007669"/>
    <property type="project" value="TreeGrafter"/>
</dbReference>
<dbReference type="AlphaFoldDB" id="A0A1E3P2L7"/>
<dbReference type="PANTHER" id="PTHR28035">
    <property type="entry name" value="MITOCHONDRIAL DISTRIBUTION AND MORPHOLOGY PROTEIN 10"/>
    <property type="match status" value="1"/>
</dbReference>
<gene>
    <name evidence="6" type="primary">MDM10</name>
    <name evidence="7" type="ORF">WICANDRAFT_29758</name>
</gene>
<dbReference type="RefSeq" id="XP_019038933.1">
    <property type="nucleotide sequence ID" value="XM_019181645.1"/>
</dbReference>
<sequence length="396" mass="44604">MYEYMDYILKSFYKSTGWNEDNSYENIIATSQALIDFPIESDLKFSVSSKSSENTATSLSLTNSGAINGSIAYLYTLTPLKHVLGTSEISLQDAIQGYRVIRPPLYKSYNYKKDKPIFGAHSLYYGRMYFPGSALEAMVVKRISESSQILVKCVSHEKLKNNGTMTFYFQKDTGRLSREYIFSTNEALLGFRCLYNFRQGAERLNTALYNNSSLSIGAEIWYGAMNMSPGLSTALRYSTQSTYTGKPLTITLACNPILGHLSSTYSVRTSASSTFSSRYDFNIYSYDSDLGFGCELWRTSGNNSPVLPLRRIDPKLAPYSKHTSQDQTVIEAFESLVKETDFTSVIKIGTTMNDRDVKLKWEGKFKDFLISTGVDIQINSQVPDVKKWGLQVQYAS</sequence>
<keyword evidence="5 6" id="KW-0472">Membrane</keyword>
<dbReference type="GO" id="GO:0045040">
    <property type="term" value="P:protein insertion into mitochondrial outer membrane"/>
    <property type="evidence" value="ECO:0007669"/>
    <property type="project" value="UniProtKB-UniRule"/>
</dbReference>
<comment type="subcellular location">
    <subcellularLocation>
        <location evidence="6">Mitochondrion outer membrane</location>
        <topology evidence="6">Multi-pass membrane protein</topology>
    </subcellularLocation>
    <text evidence="6">The ERMES/MDM complex localizes to a few discrete foci (around 10 per single cell), that represent mitochondria-endoplasmic reticulum junctions. These foci are often found next to mtDNA nucleoids.</text>
</comment>
<proteinExistence type="inferred from homology"/>
<evidence type="ECO:0000256" key="6">
    <source>
        <dbReference type="HAMAP-Rule" id="MF_03102"/>
    </source>
</evidence>
<dbReference type="GO" id="GO:0070096">
    <property type="term" value="P:mitochondrial outer membrane translocase complex assembly"/>
    <property type="evidence" value="ECO:0007669"/>
    <property type="project" value="UniProtKB-UniRule"/>
</dbReference>
<evidence type="ECO:0000256" key="5">
    <source>
        <dbReference type="ARBA" id="ARBA00023136"/>
    </source>
</evidence>
<comment type="similarity">
    <text evidence="6">Belongs to the MDM10 family.</text>
</comment>
<keyword evidence="1 6" id="KW-1134">Transmembrane beta strand</keyword>
<dbReference type="GO" id="GO:0032865">
    <property type="term" value="C:ERMES complex"/>
    <property type="evidence" value="ECO:0007669"/>
    <property type="project" value="UniProtKB-UniRule"/>
</dbReference>
<evidence type="ECO:0000313" key="7">
    <source>
        <dbReference type="EMBL" id="ODQ59726.1"/>
    </source>
</evidence>
<dbReference type="GO" id="GO:1990456">
    <property type="term" value="P:mitochondrion-endoplasmic reticulum membrane tethering"/>
    <property type="evidence" value="ECO:0007669"/>
    <property type="project" value="UniProtKB-UniRule"/>
</dbReference>
<comment type="domain">
    <text evidence="6">Lacks alpha-helical transmembrane segments, suggesting that it resides in the membrane via beta-sheet conformations similar to those predicted for other outer membrane proteins and porin.</text>
</comment>
<reference evidence="7 8" key="1">
    <citation type="journal article" date="2016" name="Proc. Natl. Acad. Sci. U.S.A.">
        <title>Comparative genomics of biotechnologically important yeasts.</title>
        <authorList>
            <person name="Riley R."/>
            <person name="Haridas S."/>
            <person name="Wolfe K.H."/>
            <person name="Lopes M.R."/>
            <person name="Hittinger C.T."/>
            <person name="Goeker M."/>
            <person name="Salamov A.A."/>
            <person name="Wisecaver J.H."/>
            <person name="Long T.M."/>
            <person name="Calvey C.H."/>
            <person name="Aerts A.L."/>
            <person name="Barry K.W."/>
            <person name="Choi C."/>
            <person name="Clum A."/>
            <person name="Coughlan A.Y."/>
            <person name="Deshpande S."/>
            <person name="Douglass A.P."/>
            <person name="Hanson S.J."/>
            <person name="Klenk H.-P."/>
            <person name="LaButti K.M."/>
            <person name="Lapidus A."/>
            <person name="Lindquist E.A."/>
            <person name="Lipzen A.M."/>
            <person name="Meier-Kolthoff J.P."/>
            <person name="Ohm R.A."/>
            <person name="Otillar R.P."/>
            <person name="Pangilinan J.L."/>
            <person name="Peng Y."/>
            <person name="Rokas A."/>
            <person name="Rosa C.A."/>
            <person name="Scheuner C."/>
            <person name="Sibirny A.A."/>
            <person name="Slot J.C."/>
            <person name="Stielow J.B."/>
            <person name="Sun H."/>
            <person name="Kurtzman C.P."/>
            <person name="Blackwell M."/>
            <person name="Grigoriev I.V."/>
            <person name="Jeffries T.W."/>
        </authorList>
    </citation>
    <scope>NUCLEOTIDE SEQUENCE [LARGE SCALE GENOMIC DNA]</scope>
    <source>
        <strain evidence="8">ATCC 58044 / CBS 1984 / NCYC 433 / NRRL Y-366-8</strain>
    </source>
</reference>
<keyword evidence="3 6" id="KW-1000">Mitochondrion outer membrane</keyword>
<keyword evidence="4 6" id="KW-0496">Mitochondrion</keyword>
<dbReference type="GO" id="GO:0001401">
    <property type="term" value="C:SAM complex"/>
    <property type="evidence" value="ECO:0007669"/>
    <property type="project" value="TreeGrafter"/>
</dbReference>
<comment type="function">
    <text evidence="6">Component of the ERMES/MDM complex, which serves as a molecular tether to connect the endoplasmic reticulum and mitochondria. Components of this complex are involved in the control of mitochondrial shape and protein biogenesis and may function in phospholipid exchange. MDM10 is involved in the late assembly steps of the general translocase of the mitochondrial outer membrane (TOM complex). Functions in the TOM40-specific route of the assembly of outer membrane beta-barrel proteins, including the association of TOM40 with the receptor TOM22 and small TOM proteins. Can associate with the SAM(core) complex as well as the MDM12-MMM1 complex, both involved in late steps of the major beta-barrel assembly pathway, that is responsible for biogenesis of all outer membrane beta-barrel proteins. May act as a switch that shuttles between both complexes and channels precursor proteins into the TOM40-specific pathway. Plays a role in mitochondrial morphology and in the inheritance of mitochondria.</text>
</comment>
<evidence type="ECO:0000256" key="1">
    <source>
        <dbReference type="ARBA" id="ARBA00022452"/>
    </source>
</evidence>
<evidence type="ECO:0000313" key="8">
    <source>
        <dbReference type="Proteomes" id="UP000094112"/>
    </source>
</evidence>
<protein>
    <recommendedName>
        <fullName evidence="6">Mitochondrial distribution and morphology protein 10</fullName>
    </recommendedName>
    <alternativeName>
        <fullName evidence="6">Mitochondrial inheritance component MDM10</fullName>
    </alternativeName>
</protein>
<comment type="subunit">
    <text evidence="6">Component of the ER-mitochondria encounter structure (ERMES) or MDM complex, composed of MMM1, MDM10, MDM12 and MDM34. Associates with the mitochondrial outer membrane sorting assembly machinery SAM(core) complex.</text>
</comment>
<dbReference type="HAMAP" id="MF_03102">
    <property type="entry name" value="Mdm10"/>
    <property type="match status" value="1"/>
</dbReference>
<dbReference type="EMBL" id="KV454210">
    <property type="protein sequence ID" value="ODQ59726.1"/>
    <property type="molecule type" value="Genomic_DNA"/>
</dbReference>